<dbReference type="Proteomes" id="UP001292182">
    <property type="component" value="Unassembled WGS sequence"/>
</dbReference>
<dbReference type="SUPFAM" id="SSF48452">
    <property type="entry name" value="TPR-like"/>
    <property type="match status" value="1"/>
</dbReference>
<organism evidence="1 2">
    <name type="scientific">Sphingomonas sanguinis</name>
    <dbReference type="NCBI Taxonomy" id="33051"/>
    <lineage>
        <taxon>Bacteria</taxon>
        <taxon>Pseudomonadati</taxon>
        <taxon>Pseudomonadota</taxon>
        <taxon>Alphaproteobacteria</taxon>
        <taxon>Sphingomonadales</taxon>
        <taxon>Sphingomonadaceae</taxon>
        <taxon>Sphingomonas</taxon>
    </lineage>
</organism>
<dbReference type="EMBL" id="JAOBTW010000014">
    <property type="protein sequence ID" value="MDZ7283011.1"/>
    <property type="molecule type" value="Genomic_DNA"/>
</dbReference>
<sequence>MLWGVVITNLAAQAGFADNSQLMAVFAGGRYPDLTAKLAMKLRLAKQNAAAADMALEAVQGDPLNVRALSTLGLSLEQLGETVKATKLMRLAAALGWRDTPTLVWAFEDAARRDDVVRAIDIADALARRQAVKPLTKQIFFASLGDARLRSALVARLARRPAWRATFFADVSESLPPSQAEGMELMLHELAVTPAPPSADERLKYVGRLVSIGEYARARLYWAKAFSINFDRLATVPFDSHFVRAAKNKTNDPQSPFEWQINPDLDDTVSFVGGHALRVDAGMPNGTVVTSQTLLLGPGNHRIDTHLASGRGSTAPVGWMMMCLPSKQSLLRTINGDRNDELSAVSIMIPVVDCKAQVLQLIANDRIEANTVTIDAVTVR</sequence>
<comment type="caution">
    <text evidence="1">The sequence shown here is derived from an EMBL/GenBank/DDBJ whole genome shotgun (WGS) entry which is preliminary data.</text>
</comment>
<dbReference type="InterPro" id="IPR011990">
    <property type="entry name" value="TPR-like_helical_dom_sf"/>
</dbReference>
<evidence type="ECO:0008006" key="3">
    <source>
        <dbReference type="Google" id="ProtNLM"/>
    </source>
</evidence>
<protein>
    <recommendedName>
        <fullName evidence="3">Tetratricopeptide repeat protein</fullName>
    </recommendedName>
</protein>
<evidence type="ECO:0000313" key="2">
    <source>
        <dbReference type="Proteomes" id="UP001292182"/>
    </source>
</evidence>
<proteinExistence type="predicted"/>
<name>A0ABU5LTD6_9SPHN</name>
<keyword evidence="2" id="KW-1185">Reference proteome</keyword>
<reference evidence="2" key="1">
    <citation type="submission" date="2023-07" db="EMBL/GenBank/DDBJ databases">
        <title>Whole genome sequence analysis of rice epiphytic Sphingomonas sanguinis OsEp_Plm_15B2.</title>
        <authorList>
            <person name="Sahu K.P."/>
            <person name="Asharani P."/>
            <person name="Reddy B."/>
            <person name="Kumar A."/>
        </authorList>
    </citation>
    <scope>NUCLEOTIDE SEQUENCE [LARGE SCALE GENOMIC DNA]</scope>
    <source>
        <strain evidence="2">OsEp_Plm_15B2</strain>
    </source>
</reference>
<evidence type="ECO:0000313" key="1">
    <source>
        <dbReference type="EMBL" id="MDZ7283011.1"/>
    </source>
</evidence>
<gene>
    <name evidence="1" type="ORF">N4G62_13340</name>
</gene>
<accession>A0ABU5LTD6</accession>